<reference evidence="3" key="1">
    <citation type="submission" date="2024-07" db="EMBL/GenBank/DDBJ databases">
        <title>Two chromosome-level genome assemblies of Korean endemic species Abeliophyllum distichum and Forsythia ovata (Oleaceae).</title>
        <authorList>
            <person name="Jang H."/>
        </authorList>
    </citation>
    <scope>NUCLEOTIDE SEQUENCE [LARGE SCALE GENOMIC DNA]</scope>
</reference>
<protein>
    <submittedName>
        <fullName evidence="2">Uncharacterized protein</fullName>
    </submittedName>
</protein>
<evidence type="ECO:0000313" key="2">
    <source>
        <dbReference type="EMBL" id="KAL2531662.1"/>
    </source>
</evidence>
<keyword evidence="3" id="KW-1185">Reference proteome</keyword>
<gene>
    <name evidence="2" type="ORF">Adt_05013</name>
</gene>
<organism evidence="2 3">
    <name type="scientific">Abeliophyllum distichum</name>
    <dbReference type="NCBI Taxonomy" id="126358"/>
    <lineage>
        <taxon>Eukaryota</taxon>
        <taxon>Viridiplantae</taxon>
        <taxon>Streptophyta</taxon>
        <taxon>Embryophyta</taxon>
        <taxon>Tracheophyta</taxon>
        <taxon>Spermatophyta</taxon>
        <taxon>Magnoliopsida</taxon>
        <taxon>eudicotyledons</taxon>
        <taxon>Gunneridae</taxon>
        <taxon>Pentapetalae</taxon>
        <taxon>asterids</taxon>
        <taxon>lamiids</taxon>
        <taxon>Lamiales</taxon>
        <taxon>Oleaceae</taxon>
        <taxon>Forsythieae</taxon>
        <taxon>Abeliophyllum</taxon>
    </lineage>
</organism>
<sequence>MSLVQAVAENESLNINIDKAKSTLNELSSEVVIEDSLLMSLEVEMRDIHVKIDDYKMTLVAIKCNAFQEIERTKALMAHYSEVTVDDPDIVIDELSIVDTRERSEWSKL</sequence>
<dbReference type="EMBL" id="JBFOLK010000002">
    <property type="protein sequence ID" value="KAL2531662.1"/>
    <property type="molecule type" value="Genomic_DNA"/>
</dbReference>
<keyword evidence="1" id="KW-0175">Coiled coil</keyword>
<name>A0ABD1V2X8_9LAMI</name>
<dbReference type="AlphaFoldDB" id="A0ABD1V2X8"/>
<dbReference type="Proteomes" id="UP001604336">
    <property type="component" value="Unassembled WGS sequence"/>
</dbReference>
<feature type="coiled-coil region" evidence="1">
    <location>
        <begin position="3"/>
        <end position="30"/>
    </location>
</feature>
<accession>A0ABD1V2X8</accession>
<evidence type="ECO:0000256" key="1">
    <source>
        <dbReference type="SAM" id="Coils"/>
    </source>
</evidence>
<proteinExistence type="predicted"/>
<evidence type="ECO:0000313" key="3">
    <source>
        <dbReference type="Proteomes" id="UP001604336"/>
    </source>
</evidence>
<comment type="caution">
    <text evidence="2">The sequence shown here is derived from an EMBL/GenBank/DDBJ whole genome shotgun (WGS) entry which is preliminary data.</text>
</comment>